<reference evidence="1" key="1">
    <citation type="journal article" date="2021" name="Proc. Natl. Acad. Sci. U.S.A.">
        <title>Three genomes in the algal genus Volvox reveal the fate of a haploid sex-determining region after a transition to homothallism.</title>
        <authorList>
            <person name="Yamamoto K."/>
            <person name="Hamaji T."/>
            <person name="Kawai-Toyooka H."/>
            <person name="Matsuzaki R."/>
            <person name="Takahashi F."/>
            <person name="Nishimura Y."/>
            <person name="Kawachi M."/>
            <person name="Noguchi H."/>
            <person name="Minakuchi Y."/>
            <person name="Umen J.G."/>
            <person name="Toyoda A."/>
            <person name="Nozaki H."/>
        </authorList>
    </citation>
    <scope>NUCLEOTIDE SEQUENCE</scope>
    <source>
        <strain evidence="1">NIES-3780</strain>
    </source>
</reference>
<organism evidence="1 2">
    <name type="scientific">Volvox africanus</name>
    <dbReference type="NCBI Taxonomy" id="51714"/>
    <lineage>
        <taxon>Eukaryota</taxon>
        <taxon>Viridiplantae</taxon>
        <taxon>Chlorophyta</taxon>
        <taxon>core chlorophytes</taxon>
        <taxon>Chlorophyceae</taxon>
        <taxon>CS clade</taxon>
        <taxon>Chlamydomonadales</taxon>
        <taxon>Volvocaceae</taxon>
        <taxon>Volvox</taxon>
    </lineage>
</organism>
<dbReference type="Proteomes" id="UP000747399">
    <property type="component" value="Unassembled WGS sequence"/>
</dbReference>
<gene>
    <name evidence="1" type="ORF">Vafri_2715</name>
</gene>
<evidence type="ECO:0000313" key="1">
    <source>
        <dbReference type="EMBL" id="GIL45493.1"/>
    </source>
</evidence>
<dbReference type="AlphaFoldDB" id="A0A8J4ARP9"/>
<evidence type="ECO:0000313" key="2">
    <source>
        <dbReference type="Proteomes" id="UP000747399"/>
    </source>
</evidence>
<proteinExistence type="predicted"/>
<protein>
    <submittedName>
        <fullName evidence="1">Uncharacterized protein</fullName>
    </submittedName>
</protein>
<comment type="caution">
    <text evidence="1">The sequence shown here is derived from an EMBL/GenBank/DDBJ whole genome shotgun (WGS) entry which is preliminary data.</text>
</comment>
<dbReference type="EMBL" id="BNCO01000003">
    <property type="protein sequence ID" value="GIL45493.1"/>
    <property type="molecule type" value="Genomic_DNA"/>
</dbReference>
<keyword evidence="2" id="KW-1185">Reference proteome</keyword>
<sequence>MPPPTLPGLAPVAAAAGAAAAAAAAATPPNAIAPPATAAANPPAKGGCAAAAVLVATVLHVAAVTATELATSESLAISIARFALTDGSSADGLVSSCCGC</sequence>
<name>A0A8J4ARP9_9CHLO</name>
<accession>A0A8J4ARP9</accession>